<dbReference type="Pfam" id="PF11213">
    <property type="entry name" value="DUF3006"/>
    <property type="match status" value="1"/>
</dbReference>
<sequence length="34" mass="3869">MRYTIDQLEEKLAVCEDDDGNTVNISKSKLPKKS</sequence>
<keyword evidence="2" id="KW-1185">Reference proteome</keyword>
<gene>
    <name evidence="1" type="ORF">RWE15_01705</name>
</gene>
<dbReference type="InterPro" id="IPR021377">
    <property type="entry name" value="DUF3006"/>
</dbReference>
<reference evidence="1 2" key="1">
    <citation type="submission" date="2023-10" db="EMBL/GenBank/DDBJ databases">
        <title>Virgibacillus halophilus 5B73C genome.</title>
        <authorList>
            <person name="Miliotis G."/>
            <person name="Sengupta P."/>
            <person name="Hameed A."/>
            <person name="Chuvochina M."/>
            <person name="Mcdonagh F."/>
            <person name="Simpson A.C."/>
            <person name="Singh N.K."/>
            <person name="Rekha P.D."/>
            <person name="Raman K."/>
            <person name="Hugenholtz P."/>
            <person name="Venkateswaran K."/>
        </authorList>
    </citation>
    <scope>NUCLEOTIDE SEQUENCE [LARGE SCALE GENOMIC DNA]</scope>
    <source>
        <strain evidence="1 2">5B73C</strain>
    </source>
</reference>
<evidence type="ECO:0000313" key="1">
    <source>
        <dbReference type="EMBL" id="MDY0393373.1"/>
    </source>
</evidence>
<proteinExistence type="predicted"/>
<dbReference type="EMBL" id="JAWDIP010000003">
    <property type="protein sequence ID" value="MDY0393373.1"/>
    <property type="molecule type" value="Genomic_DNA"/>
</dbReference>
<organism evidence="1 2">
    <name type="scientific">Tigheibacillus halophilus</name>
    <dbReference type="NCBI Taxonomy" id="361280"/>
    <lineage>
        <taxon>Bacteria</taxon>
        <taxon>Bacillati</taxon>
        <taxon>Bacillota</taxon>
        <taxon>Bacilli</taxon>
        <taxon>Bacillales</taxon>
        <taxon>Bacillaceae</taxon>
        <taxon>Tigheibacillus</taxon>
    </lineage>
</organism>
<comment type="caution">
    <text evidence="1">The sequence shown here is derived from an EMBL/GenBank/DDBJ whole genome shotgun (WGS) entry which is preliminary data.</text>
</comment>
<accession>A0ABU5C3E5</accession>
<evidence type="ECO:0000313" key="2">
    <source>
        <dbReference type="Proteomes" id="UP001281447"/>
    </source>
</evidence>
<protein>
    <submittedName>
        <fullName evidence="1">DUF3006 domain-containing protein</fullName>
    </submittedName>
</protein>
<name>A0ABU5C3E5_9BACI</name>
<dbReference type="Proteomes" id="UP001281447">
    <property type="component" value="Unassembled WGS sequence"/>
</dbReference>